<keyword evidence="3" id="KW-1185">Reference proteome</keyword>
<feature type="compositionally biased region" description="Low complexity" evidence="1">
    <location>
        <begin position="65"/>
        <end position="86"/>
    </location>
</feature>
<comment type="caution">
    <text evidence="2">The sequence shown here is derived from an EMBL/GenBank/DDBJ whole genome shotgun (WGS) entry which is preliminary data.</text>
</comment>
<protein>
    <submittedName>
        <fullName evidence="2">Uncharacterized protein</fullName>
    </submittedName>
</protein>
<feature type="region of interest" description="Disordered" evidence="1">
    <location>
        <begin position="16"/>
        <end position="113"/>
    </location>
</feature>
<evidence type="ECO:0000313" key="3">
    <source>
        <dbReference type="Proteomes" id="UP001159641"/>
    </source>
</evidence>
<name>A0AB34I0V4_ESCRO</name>
<organism evidence="2 3">
    <name type="scientific">Eschrichtius robustus</name>
    <name type="common">California gray whale</name>
    <name type="synonym">Eschrichtius gibbosus</name>
    <dbReference type="NCBI Taxonomy" id="9764"/>
    <lineage>
        <taxon>Eukaryota</taxon>
        <taxon>Metazoa</taxon>
        <taxon>Chordata</taxon>
        <taxon>Craniata</taxon>
        <taxon>Vertebrata</taxon>
        <taxon>Euteleostomi</taxon>
        <taxon>Mammalia</taxon>
        <taxon>Eutheria</taxon>
        <taxon>Laurasiatheria</taxon>
        <taxon>Artiodactyla</taxon>
        <taxon>Whippomorpha</taxon>
        <taxon>Cetacea</taxon>
        <taxon>Mysticeti</taxon>
        <taxon>Eschrichtiidae</taxon>
        <taxon>Eschrichtius</taxon>
    </lineage>
</organism>
<dbReference type="AlphaFoldDB" id="A0AB34I0V4"/>
<gene>
    <name evidence="2" type="ORF">J1605_017432</name>
</gene>
<dbReference type="Proteomes" id="UP001159641">
    <property type="component" value="Unassembled WGS sequence"/>
</dbReference>
<sequence length="217" mass="23649">MTGNWERVYEGSQIQAWCGCQHRRVPGGAPHERGRPGPSRGSLDSRDRPHAHAHPPWPRLSSQQPVGPVTTPGPGSAPGSEAAATSRGSRIESPAQGPLLRGRGGAPARLRPQPRWPPAVCDALSLPSRVHFSSLFGEAFILFFREGVFEKPKLNKQEPTTYLQQEAFKKFEEVVGNTLMARNQVREASILKNYITLGRGSTFAQIAQIFSFSAGSS</sequence>
<dbReference type="EMBL" id="JAIQCJ010000254">
    <property type="protein sequence ID" value="KAJ8797204.1"/>
    <property type="molecule type" value="Genomic_DNA"/>
</dbReference>
<feature type="compositionally biased region" description="Low complexity" evidence="1">
    <location>
        <begin position="94"/>
        <end position="113"/>
    </location>
</feature>
<reference evidence="2 3" key="1">
    <citation type="submission" date="2022-11" db="EMBL/GenBank/DDBJ databases">
        <title>Whole genome sequence of Eschrichtius robustus ER-17-0199.</title>
        <authorList>
            <person name="Bruniche-Olsen A."/>
            <person name="Black A.N."/>
            <person name="Fields C.J."/>
            <person name="Walden K."/>
            <person name="Dewoody J.A."/>
        </authorList>
    </citation>
    <scope>NUCLEOTIDE SEQUENCE [LARGE SCALE GENOMIC DNA]</scope>
    <source>
        <strain evidence="2">ER-17-0199</strain>
        <tissue evidence="2">Blubber</tissue>
    </source>
</reference>
<accession>A0AB34I0V4</accession>
<evidence type="ECO:0000256" key="1">
    <source>
        <dbReference type="SAM" id="MobiDB-lite"/>
    </source>
</evidence>
<proteinExistence type="predicted"/>
<evidence type="ECO:0000313" key="2">
    <source>
        <dbReference type="EMBL" id="KAJ8797204.1"/>
    </source>
</evidence>